<proteinExistence type="predicted"/>
<accession>A0A0C9Z0T3</accession>
<evidence type="ECO:0000313" key="2">
    <source>
        <dbReference type="Proteomes" id="UP000054018"/>
    </source>
</evidence>
<dbReference type="STRING" id="765257.A0A0C9Z0T3"/>
<reference evidence="2" key="2">
    <citation type="submission" date="2015-01" db="EMBL/GenBank/DDBJ databases">
        <title>Evolutionary Origins and Diversification of the Mycorrhizal Mutualists.</title>
        <authorList>
            <consortium name="DOE Joint Genome Institute"/>
            <consortium name="Mycorrhizal Genomics Consortium"/>
            <person name="Kohler A."/>
            <person name="Kuo A."/>
            <person name="Nagy L.G."/>
            <person name="Floudas D."/>
            <person name="Copeland A."/>
            <person name="Barry K.W."/>
            <person name="Cichocki N."/>
            <person name="Veneault-Fourrey C."/>
            <person name="LaButti K."/>
            <person name="Lindquist E.A."/>
            <person name="Lipzen A."/>
            <person name="Lundell T."/>
            <person name="Morin E."/>
            <person name="Murat C."/>
            <person name="Riley R."/>
            <person name="Ohm R."/>
            <person name="Sun H."/>
            <person name="Tunlid A."/>
            <person name="Henrissat B."/>
            <person name="Grigoriev I.V."/>
            <person name="Hibbett D.S."/>
            <person name="Martin F."/>
        </authorList>
    </citation>
    <scope>NUCLEOTIDE SEQUENCE [LARGE SCALE GENOMIC DNA]</scope>
    <source>
        <strain evidence="2">441</strain>
    </source>
</reference>
<keyword evidence="2" id="KW-1185">Reference proteome</keyword>
<dbReference type="AlphaFoldDB" id="A0A0C9Z0T3"/>
<reference evidence="1 2" key="1">
    <citation type="submission" date="2014-04" db="EMBL/GenBank/DDBJ databases">
        <authorList>
            <consortium name="DOE Joint Genome Institute"/>
            <person name="Kuo A."/>
            <person name="Kohler A."/>
            <person name="Costa M.D."/>
            <person name="Nagy L.G."/>
            <person name="Floudas D."/>
            <person name="Copeland A."/>
            <person name="Barry K.W."/>
            <person name="Cichocki N."/>
            <person name="Veneault-Fourrey C."/>
            <person name="LaButti K."/>
            <person name="Lindquist E.A."/>
            <person name="Lipzen A."/>
            <person name="Lundell T."/>
            <person name="Morin E."/>
            <person name="Murat C."/>
            <person name="Sun H."/>
            <person name="Tunlid A."/>
            <person name="Henrissat B."/>
            <person name="Grigoriev I.V."/>
            <person name="Hibbett D.S."/>
            <person name="Martin F."/>
            <person name="Nordberg H.P."/>
            <person name="Cantor M.N."/>
            <person name="Hua S.X."/>
        </authorList>
    </citation>
    <scope>NUCLEOTIDE SEQUENCE [LARGE SCALE GENOMIC DNA]</scope>
    <source>
        <strain evidence="1 2">441</strain>
    </source>
</reference>
<evidence type="ECO:0000313" key="1">
    <source>
        <dbReference type="EMBL" id="KIK19899.1"/>
    </source>
</evidence>
<evidence type="ECO:0008006" key="3">
    <source>
        <dbReference type="Google" id="ProtNLM"/>
    </source>
</evidence>
<protein>
    <recommendedName>
        <fullName evidence="3">SNF2 N-terminal domain-containing protein</fullName>
    </recommendedName>
</protein>
<dbReference type="EMBL" id="KN833775">
    <property type="protein sequence ID" value="KIK19899.1"/>
    <property type="molecule type" value="Genomic_DNA"/>
</dbReference>
<dbReference type="HOGENOM" id="CLU_1525772_0_0_1"/>
<sequence length="176" mass="20277">MLAVVQNNDSKSDEIAKLPKALQEALKKLATEHKIHEIKQLVWAALENIQPNDMAFDLPESNHINFPWKEGVEDLGKFIEGELWAHLGLKEKKVIPMFQKYTNPDTMIKPWTDEGERWLNNPDSSHEPLHAQWHQLVSILHMLQRAFQGNVVLLMDSVSIGKTFQVIGFITCLVWF</sequence>
<dbReference type="OrthoDB" id="3270319at2759"/>
<organism evidence="1 2">
    <name type="scientific">Pisolithus microcarpus 441</name>
    <dbReference type="NCBI Taxonomy" id="765257"/>
    <lineage>
        <taxon>Eukaryota</taxon>
        <taxon>Fungi</taxon>
        <taxon>Dikarya</taxon>
        <taxon>Basidiomycota</taxon>
        <taxon>Agaricomycotina</taxon>
        <taxon>Agaricomycetes</taxon>
        <taxon>Agaricomycetidae</taxon>
        <taxon>Boletales</taxon>
        <taxon>Sclerodermatineae</taxon>
        <taxon>Pisolithaceae</taxon>
        <taxon>Pisolithus</taxon>
    </lineage>
</organism>
<gene>
    <name evidence="1" type="ORF">PISMIDRAFT_13329</name>
</gene>
<name>A0A0C9Z0T3_9AGAM</name>
<dbReference type="Proteomes" id="UP000054018">
    <property type="component" value="Unassembled WGS sequence"/>
</dbReference>